<dbReference type="RefSeq" id="WP_103523851.1">
    <property type="nucleotide sequence ID" value="NZ_JAIZDC010000001.1"/>
</dbReference>
<dbReference type="PROSITE" id="PS50253">
    <property type="entry name" value="COX3"/>
    <property type="match status" value="1"/>
</dbReference>
<reference evidence="9 10" key="1">
    <citation type="submission" date="2018-10" db="EMBL/GenBank/DDBJ databases">
        <title>Draft genome sequence of Aquitalea MWU14-2217 isolated from a wild cranberry bog in Provincetown, Massachusetts.</title>
        <authorList>
            <person name="Ebadzadsahrai G."/>
            <person name="Soby S."/>
        </authorList>
    </citation>
    <scope>NUCLEOTIDE SEQUENCE [LARGE SCALE GENOMIC DNA]</scope>
    <source>
        <strain evidence="9 10">MWU14-2217</strain>
    </source>
</reference>
<comment type="subcellular location">
    <subcellularLocation>
        <location evidence="6">Cell membrane</location>
        <topology evidence="6">Multi-pass membrane protein</topology>
    </subcellularLocation>
    <subcellularLocation>
        <location evidence="1">Membrane</location>
        <topology evidence="1">Multi-pass membrane protein</topology>
    </subcellularLocation>
</comment>
<dbReference type="InterPro" id="IPR035973">
    <property type="entry name" value="Cyt_c_oxidase_su3-like_sf"/>
</dbReference>
<dbReference type="Proteomes" id="UP000274139">
    <property type="component" value="Unassembled WGS sequence"/>
</dbReference>
<dbReference type="GO" id="GO:0005886">
    <property type="term" value="C:plasma membrane"/>
    <property type="evidence" value="ECO:0007669"/>
    <property type="project" value="UniProtKB-SubCell"/>
</dbReference>
<dbReference type="PANTHER" id="PTHR11403">
    <property type="entry name" value="CYTOCHROME C OXIDASE SUBUNIT III"/>
    <property type="match status" value="1"/>
</dbReference>
<dbReference type="InterPro" id="IPR000298">
    <property type="entry name" value="Cyt_c_oxidase-like_su3"/>
</dbReference>
<keyword evidence="4 7" id="KW-1133">Transmembrane helix</keyword>
<gene>
    <name evidence="9" type="ORF">EAY64_05850</name>
</gene>
<dbReference type="SUPFAM" id="SSF81452">
    <property type="entry name" value="Cytochrome c oxidase subunit III-like"/>
    <property type="match status" value="1"/>
</dbReference>
<sequence>MREQSLALTEAQPARHVPECHVPGDLAMWFFILAELAVFGVFFLVYGVYRRQQPALFAEGQSHLDLLLPTLNTLLLIAGSACMVAAVKRFAQDRQRAARQSLLLAMVFGSGFLVCKLYELVGKFMAGISLSSNDFWMFYLSLTVFHFLHVVLGMVIVAAVWWMARDGRYGPGRLDGVETAAAYWHMVDLVWLVLFALVYVAR</sequence>
<dbReference type="PANTHER" id="PTHR11403:SF6">
    <property type="entry name" value="NITRIC OXIDE REDUCTASE SUBUNIT E"/>
    <property type="match status" value="1"/>
</dbReference>
<feature type="transmembrane region" description="Helical" evidence="7">
    <location>
        <begin position="70"/>
        <end position="91"/>
    </location>
</feature>
<accession>A0A454JKV2</accession>
<evidence type="ECO:0000256" key="2">
    <source>
        <dbReference type="ARBA" id="ARBA00010581"/>
    </source>
</evidence>
<feature type="domain" description="Heme-copper oxidase subunit III family profile" evidence="8">
    <location>
        <begin position="1"/>
        <end position="202"/>
    </location>
</feature>
<feature type="transmembrane region" description="Helical" evidence="7">
    <location>
        <begin position="97"/>
        <end position="115"/>
    </location>
</feature>
<dbReference type="OrthoDB" id="9810850at2"/>
<evidence type="ECO:0000256" key="6">
    <source>
        <dbReference type="RuleBase" id="RU003376"/>
    </source>
</evidence>
<evidence type="ECO:0000313" key="10">
    <source>
        <dbReference type="Proteomes" id="UP000274139"/>
    </source>
</evidence>
<dbReference type="InterPro" id="IPR013833">
    <property type="entry name" value="Cyt_c_oxidase_su3_a-hlx"/>
</dbReference>
<dbReference type="EMBL" id="RFAR01000020">
    <property type="protein sequence ID" value="RMC99990.1"/>
    <property type="molecule type" value="Genomic_DNA"/>
</dbReference>
<comment type="similarity">
    <text evidence="2 6">Belongs to the cytochrome c oxidase subunit 3 family.</text>
</comment>
<evidence type="ECO:0000313" key="9">
    <source>
        <dbReference type="EMBL" id="RMC99990.1"/>
    </source>
</evidence>
<evidence type="ECO:0000256" key="7">
    <source>
        <dbReference type="SAM" id="Phobius"/>
    </source>
</evidence>
<keyword evidence="5 7" id="KW-0472">Membrane</keyword>
<dbReference type="InterPro" id="IPR024791">
    <property type="entry name" value="Cyt_c/ubiquinol_Oxase_su3"/>
</dbReference>
<dbReference type="GO" id="GO:0004129">
    <property type="term" value="F:cytochrome-c oxidase activity"/>
    <property type="evidence" value="ECO:0007669"/>
    <property type="project" value="InterPro"/>
</dbReference>
<evidence type="ECO:0000259" key="8">
    <source>
        <dbReference type="PROSITE" id="PS50253"/>
    </source>
</evidence>
<evidence type="ECO:0000256" key="1">
    <source>
        <dbReference type="ARBA" id="ARBA00004141"/>
    </source>
</evidence>
<keyword evidence="3 6" id="KW-0812">Transmembrane</keyword>
<dbReference type="AlphaFoldDB" id="A0A454JKV2"/>
<evidence type="ECO:0000256" key="3">
    <source>
        <dbReference type="ARBA" id="ARBA00022692"/>
    </source>
</evidence>
<feature type="transmembrane region" description="Helical" evidence="7">
    <location>
        <begin position="26"/>
        <end position="49"/>
    </location>
</feature>
<dbReference type="Pfam" id="PF00510">
    <property type="entry name" value="COX3"/>
    <property type="match status" value="1"/>
</dbReference>
<keyword evidence="10" id="KW-1185">Reference proteome</keyword>
<dbReference type="Gene3D" id="1.20.120.80">
    <property type="entry name" value="Cytochrome c oxidase, subunit III, four-helix bundle"/>
    <property type="match status" value="1"/>
</dbReference>
<name>A0A454JKV2_9NEIS</name>
<evidence type="ECO:0000256" key="4">
    <source>
        <dbReference type="ARBA" id="ARBA00022989"/>
    </source>
</evidence>
<feature type="transmembrane region" description="Helical" evidence="7">
    <location>
        <begin position="136"/>
        <end position="162"/>
    </location>
</feature>
<feature type="transmembrane region" description="Helical" evidence="7">
    <location>
        <begin position="182"/>
        <end position="201"/>
    </location>
</feature>
<proteinExistence type="inferred from homology"/>
<protein>
    <submittedName>
        <fullName evidence="9">Cytochrome c oxidase subunit 3 family protein</fullName>
    </submittedName>
</protein>
<comment type="caution">
    <text evidence="9">The sequence shown here is derived from an EMBL/GenBank/DDBJ whole genome shotgun (WGS) entry which is preliminary data.</text>
</comment>
<dbReference type="GO" id="GO:0019646">
    <property type="term" value="P:aerobic electron transport chain"/>
    <property type="evidence" value="ECO:0007669"/>
    <property type="project" value="InterPro"/>
</dbReference>
<evidence type="ECO:0000256" key="5">
    <source>
        <dbReference type="ARBA" id="ARBA00023136"/>
    </source>
</evidence>
<organism evidence="9 10">
    <name type="scientific">Aquitalea palustris</name>
    <dbReference type="NCBI Taxonomy" id="2480983"/>
    <lineage>
        <taxon>Bacteria</taxon>
        <taxon>Pseudomonadati</taxon>
        <taxon>Pseudomonadota</taxon>
        <taxon>Betaproteobacteria</taxon>
        <taxon>Neisseriales</taxon>
        <taxon>Chromobacteriaceae</taxon>
        <taxon>Aquitalea</taxon>
    </lineage>
</organism>